<proteinExistence type="predicted"/>
<dbReference type="Proteomes" id="UP000440096">
    <property type="component" value="Unassembled WGS sequence"/>
</dbReference>
<dbReference type="OrthoDB" id="9808049at2"/>
<keyword evidence="1" id="KW-0560">Oxidoreductase</keyword>
<accession>A0A6N7Z650</accession>
<dbReference type="GO" id="GO:0050660">
    <property type="term" value="F:flavin adenine dinucleotide binding"/>
    <property type="evidence" value="ECO:0007669"/>
    <property type="project" value="TreeGrafter"/>
</dbReference>
<comment type="caution">
    <text evidence="2">The sequence shown here is derived from an EMBL/GenBank/DDBJ whole genome shotgun (WGS) entry which is preliminary data.</text>
</comment>
<dbReference type="PANTHER" id="PTHR43539:SF78">
    <property type="entry name" value="FLAVIN-CONTAINING MONOOXYGENASE"/>
    <property type="match status" value="1"/>
</dbReference>
<dbReference type="InterPro" id="IPR036188">
    <property type="entry name" value="FAD/NAD-bd_sf"/>
</dbReference>
<name>A0A6N7Z650_9PSEU</name>
<gene>
    <name evidence="2" type="ORF">GKO32_25470</name>
</gene>
<evidence type="ECO:0000313" key="2">
    <source>
        <dbReference type="EMBL" id="MTD57299.1"/>
    </source>
</evidence>
<keyword evidence="3" id="KW-1185">Reference proteome</keyword>
<sequence length="117" mass="12769">MAFEILDAAPGIGQVWRNRWDSLRLFTPGQYASLPGLPFPAPRDTYPTKDQVADYLASYAGTFDLPARVTALDRGPDHDNYLLTAGSTTVHARSVVVATGPFQPRRSPRCPPGSPTR</sequence>
<evidence type="ECO:0008006" key="4">
    <source>
        <dbReference type="Google" id="ProtNLM"/>
    </source>
</evidence>
<protein>
    <recommendedName>
        <fullName evidence="4">FAD-dependent oxidoreductase</fullName>
    </recommendedName>
</protein>
<evidence type="ECO:0000256" key="1">
    <source>
        <dbReference type="ARBA" id="ARBA00023002"/>
    </source>
</evidence>
<dbReference type="PANTHER" id="PTHR43539">
    <property type="entry name" value="FLAVIN-BINDING MONOOXYGENASE-LIKE PROTEIN (AFU_ORTHOLOGUE AFUA_4G09220)"/>
    <property type="match status" value="1"/>
</dbReference>
<organism evidence="2 3">
    <name type="scientific">Amycolatopsis pithecellobii</name>
    <dbReference type="NCBI Taxonomy" id="664692"/>
    <lineage>
        <taxon>Bacteria</taxon>
        <taxon>Bacillati</taxon>
        <taxon>Actinomycetota</taxon>
        <taxon>Actinomycetes</taxon>
        <taxon>Pseudonocardiales</taxon>
        <taxon>Pseudonocardiaceae</taxon>
        <taxon>Amycolatopsis</taxon>
    </lineage>
</organism>
<dbReference type="AlphaFoldDB" id="A0A6N7Z650"/>
<reference evidence="2 3" key="1">
    <citation type="submission" date="2019-11" db="EMBL/GenBank/DDBJ databases">
        <title>Draft genome of Amycolatopsis RM579.</title>
        <authorList>
            <person name="Duangmal K."/>
            <person name="Mingma R."/>
        </authorList>
    </citation>
    <scope>NUCLEOTIDE SEQUENCE [LARGE SCALE GENOMIC DNA]</scope>
    <source>
        <strain evidence="2 3">RM579</strain>
    </source>
</reference>
<dbReference type="RefSeq" id="WP_154759440.1">
    <property type="nucleotide sequence ID" value="NZ_WMBA01000046.1"/>
</dbReference>
<dbReference type="InterPro" id="IPR050982">
    <property type="entry name" value="Auxin_biosynth/cation_transpt"/>
</dbReference>
<dbReference type="EMBL" id="WMBA01000046">
    <property type="protein sequence ID" value="MTD57299.1"/>
    <property type="molecule type" value="Genomic_DNA"/>
</dbReference>
<dbReference type="SUPFAM" id="SSF51905">
    <property type="entry name" value="FAD/NAD(P)-binding domain"/>
    <property type="match status" value="1"/>
</dbReference>
<evidence type="ECO:0000313" key="3">
    <source>
        <dbReference type="Proteomes" id="UP000440096"/>
    </source>
</evidence>
<dbReference type="Gene3D" id="3.50.50.60">
    <property type="entry name" value="FAD/NAD(P)-binding domain"/>
    <property type="match status" value="1"/>
</dbReference>
<dbReference type="GO" id="GO:0004497">
    <property type="term" value="F:monooxygenase activity"/>
    <property type="evidence" value="ECO:0007669"/>
    <property type="project" value="TreeGrafter"/>
</dbReference>